<comment type="caution">
    <text evidence="1">The sequence shown here is derived from an EMBL/GenBank/DDBJ whole genome shotgun (WGS) entry which is preliminary data.</text>
</comment>
<keyword evidence="2" id="KW-1185">Reference proteome</keyword>
<protein>
    <submittedName>
        <fullName evidence="1">Uncharacterized protein</fullName>
    </submittedName>
</protein>
<proteinExistence type="predicted"/>
<gene>
    <name evidence="1" type="ORF">BV25DRAFT_1913078</name>
</gene>
<evidence type="ECO:0000313" key="1">
    <source>
        <dbReference type="EMBL" id="KAI0066326.1"/>
    </source>
</evidence>
<dbReference type="EMBL" id="MU277193">
    <property type="protein sequence ID" value="KAI0066326.1"/>
    <property type="molecule type" value="Genomic_DNA"/>
</dbReference>
<sequence length="812" mass="90003">MPVLLGPKTSFLSAFVSMSICAASSSLFTREYVACAVSRHPAASSDSLTKFLPKFIEVTLVVFCPLEPPAEEDTSSSSSQSSSDDTSDLSSQNGSSDEEGQAGQNHAGGDGDQPGQLPEHDSYSDRNVSIESKTVRAVCSLHVAIDDQIDSESICVLAVASRECIIDTLASALYHRHAIGALRAPLVGLTFAEDSHCLQVIIAWLGDVMVEGLPQVHVLHAPFDSSTVHESIFDISNPESAMSLALFLFTLGEQITSELFAAYYADYSVPEDFLWRLDQVLVQDAPEVDLSLGDSIPAWLRGLKMQSYQNSPSGEPVMDPEKLAPSSSALRRWNRRSPPVIPPENIGDSTSIWLYDRGCRSSSAILLGYQRRYDSVMDNETNPRVVSMYREFLSFYNLYDEATQPRWPREWTCVDDMPPVSKCIAPFQADLLTDILEGQGKKYTMPTLDLVDDMLAIVIDAHADILHVVAQIVASDRPAGLPRQAVRSKFDVLNDRILFNTLLSDEVPTVVPLLDQMVNMPRNDLADFMRRPSVIHNKYLNTSMPGKRAVPLHIEGLMGGYVEDVHASHLRLSIFLLGEEHNRLIATPASREEREYLDKHTEQLAAWGSAVEHTAQRALDDPRQLSCHSISGVVIPSVVPAHLRQRAAECSLVVRAASSESLFLPLLVVQYQRDPATRDNMMFSRLQMHLTAAAKFLAALGILDFPVFGVYVRSTLGVIVCAWKSSTVPAEDADIPMVHIFEWRCQKCDLATPLGAFNYATFLAYIRCVRAKELVQRFGEDERRVFLEKLERGDDNLKWTSEHQNEMTSPGA</sequence>
<organism evidence="1 2">
    <name type="scientific">Artomyces pyxidatus</name>
    <dbReference type="NCBI Taxonomy" id="48021"/>
    <lineage>
        <taxon>Eukaryota</taxon>
        <taxon>Fungi</taxon>
        <taxon>Dikarya</taxon>
        <taxon>Basidiomycota</taxon>
        <taxon>Agaricomycotina</taxon>
        <taxon>Agaricomycetes</taxon>
        <taxon>Russulales</taxon>
        <taxon>Auriscalpiaceae</taxon>
        <taxon>Artomyces</taxon>
    </lineage>
</organism>
<reference evidence="1" key="1">
    <citation type="submission" date="2021-03" db="EMBL/GenBank/DDBJ databases">
        <authorList>
            <consortium name="DOE Joint Genome Institute"/>
            <person name="Ahrendt S."/>
            <person name="Looney B.P."/>
            <person name="Miyauchi S."/>
            <person name="Morin E."/>
            <person name="Drula E."/>
            <person name="Courty P.E."/>
            <person name="Chicoki N."/>
            <person name="Fauchery L."/>
            <person name="Kohler A."/>
            <person name="Kuo A."/>
            <person name="Labutti K."/>
            <person name="Pangilinan J."/>
            <person name="Lipzen A."/>
            <person name="Riley R."/>
            <person name="Andreopoulos W."/>
            <person name="He G."/>
            <person name="Johnson J."/>
            <person name="Barry K.W."/>
            <person name="Grigoriev I.V."/>
            <person name="Nagy L."/>
            <person name="Hibbett D."/>
            <person name="Henrissat B."/>
            <person name="Matheny P.B."/>
            <person name="Labbe J."/>
            <person name="Martin F."/>
        </authorList>
    </citation>
    <scope>NUCLEOTIDE SEQUENCE</scope>
    <source>
        <strain evidence="1">HHB10654</strain>
    </source>
</reference>
<dbReference type="Proteomes" id="UP000814140">
    <property type="component" value="Unassembled WGS sequence"/>
</dbReference>
<name>A0ACB8TD81_9AGAM</name>
<accession>A0ACB8TD81</accession>
<evidence type="ECO:0000313" key="2">
    <source>
        <dbReference type="Proteomes" id="UP000814140"/>
    </source>
</evidence>
<reference evidence="1" key="2">
    <citation type="journal article" date="2022" name="New Phytol.">
        <title>Evolutionary transition to the ectomycorrhizal habit in the genomes of a hyperdiverse lineage of mushroom-forming fungi.</title>
        <authorList>
            <person name="Looney B."/>
            <person name="Miyauchi S."/>
            <person name="Morin E."/>
            <person name="Drula E."/>
            <person name="Courty P.E."/>
            <person name="Kohler A."/>
            <person name="Kuo A."/>
            <person name="LaButti K."/>
            <person name="Pangilinan J."/>
            <person name="Lipzen A."/>
            <person name="Riley R."/>
            <person name="Andreopoulos W."/>
            <person name="He G."/>
            <person name="Johnson J."/>
            <person name="Nolan M."/>
            <person name="Tritt A."/>
            <person name="Barry K.W."/>
            <person name="Grigoriev I.V."/>
            <person name="Nagy L.G."/>
            <person name="Hibbett D."/>
            <person name="Henrissat B."/>
            <person name="Matheny P.B."/>
            <person name="Labbe J."/>
            <person name="Martin F.M."/>
        </authorList>
    </citation>
    <scope>NUCLEOTIDE SEQUENCE</scope>
    <source>
        <strain evidence="1">HHB10654</strain>
    </source>
</reference>